<evidence type="ECO:0000256" key="1">
    <source>
        <dbReference type="ARBA" id="ARBA00004651"/>
    </source>
</evidence>
<dbReference type="PANTHER" id="PTHR34979">
    <property type="entry name" value="INNER MEMBRANE PROTEIN YGAZ"/>
    <property type="match status" value="1"/>
</dbReference>
<proteinExistence type="inferred from homology"/>
<keyword evidence="3" id="KW-0813">Transport</keyword>
<gene>
    <name evidence="9" type="ORF">F4V44_07410</name>
</gene>
<keyword evidence="4" id="KW-1003">Cell membrane</keyword>
<name>A0A5J5HSZ2_9BACI</name>
<keyword evidence="10" id="KW-1185">Reference proteome</keyword>
<evidence type="ECO:0000256" key="2">
    <source>
        <dbReference type="ARBA" id="ARBA00010735"/>
    </source>
</evidence>
<dbReference type="OrthoDB" id="3177005at2"/>
<dbReference type="RefSeq" id="WP_150439365.1">
    <property type="nucleotide sequence ID" value="NZ_VYKL01000015.1"/>
</dbReference>
<evidence type="ECO:0000313" key="9">
    <source>
        <dbReference type="EMBL" id="KAA9025710.1"/>
    </source>
</evidence>
<keyword evidence="7 8" id="KW-0472">Membrane</keyword>
<organism evidence="9 10">
    <name type="scientific">Niallia endozanthoxylica</name>
    <dbReference type="NCBI Taxonomy" id="2036016"/>
    <lineage>
        <taxon>Bacteria</taxon>
        <taxon>Bacillati</taxon>
        <taxon>Bacillota</taxon>
        <taxon>Bacilli</taxon>
        <taxon>Bacillales</taxon>
        <taxon>Bacillaceae</taxon>
        <taxon>Niallia</taxon>
    </lineage>
</organism>
<dbReference type="GO" id="GO:0005886">
    <property type="term" value="C:plasma membrane"/>
    <property type="evidence" value="ECO:0007669"/>
    <property type="project" value="UniProtKB-SubCell"/>
</dbReference>
<dbReference type="AlphaFoldDB" id="A0A5J5HSZ2"/>
<reference evidence="9 10" key="1">
    <citation type="submission" date="2019-09" db="EMBL/GenBank/DDBJ databases">
        <title>Whole genome sequences of isolates from the Mars Exploration Rovers.</title>
        <authorList>
            <person name="Seuylemezian A."/>
            <person name="Vaishampayan P."/>
        </authorList>
    </citation>
    <scope>NUCLEOTIDE SEQUENCE [LARGE SCALE GENOMIC DNA]</scope>
    <source>
        <strain evidence="9 10">MER_TA_151</strain>
    </source>
</reference>
<comment type="caution">
    <text evidence="9">The sequence shown here is derived from an EMBL/GenBank/DDBJ whole genome shotgun (WGS) entry which is preliminary data.</text>
</comment>
<keyword evidence="6 8" id="KW-1133">Transmembrane helix</keyword>
<evidence type="ECO:0000256" key="4">
    <source>
        <dbReference type="ARBA" id="ARBA00022475"/>
    </source>
</evidence>
<dbReference type="Pfam" id="PF03591">
    <property type="entry name" value="AzlC"/>
    <property type="match status" value="1"/>
</dbReference>
<accession>A0A5J5HSZ2</accession>
<evidence type="ECO:0000256" key="7">
    <source>
        <dbReference type="ARBA" id="ARBA00023136"/>
    </source>
</evidence>
<dbReference type="EMBL" id="VYKL01000015">
    <property type="protein sequence ID" value="KAA9025710.1"/>
    <property type="molecule type" value="Genomic_DNA"/>
</dbReference>
<keyword evidence="5 8" id="KW-0812">Transmembrane</keyword>
<evidence type="ECO:0000256" key="3">
    <source>
        <dbReference type="ARBA" id="ARBA00022448"/>
    </source>
</evidence>
<sequence length="246" mass="26738">MDVSQRSLDLRSDAVTTNEESFWMGVKDCIPTLLGYLSIGFAAGVVEKTAGLSIAEIALMSLLLYAGSGQFIAAGMIAASNPISAIIFTVFFINLRHLLLSAALAPYFRHLTPWKNMFVGSLLTDETFGVSITHLQNKKQASYKWMVGLNVTAYLNWVIANIAGGYFGKWIPNPESFGLDFALPGMFIGLLVLQILSQKKYFVDMMVALSAVVIVIIVSFFSSGSTGVMVAAILASTIGMVIEKWR</sequence>
<feature type="transmembrane region" description="Helical" evidence="8">
    <location>
        <begin position="145"/>
        <end position="167"/>
    </location>
</feature>
<dbReference type="PANTHER" id="PTHR34979:SF1">
    <property type="entry name" value="INNER MEMBRANE PROTEIN YGAZ"/>
    <property type="match status" value="1"/>
</dbReference>
<feature type="transmembrane region" description="Helical" evidence="8">
    <location>
        <begin position="30"/>
        <end position="46"/>
    </location>
</feature>
<evidence type="ECO:0000256" key="5">
    <source>
        <dbReference type="ARBA" id="ARBA00022692"/>
    </source>
</evidence>
<comment type="subcellular location">
    <subcellularLocation>
        <location evidence="1">Cell membrane</location>
        <topology evidence="1">Multi-pass membrane protein</topology>
    </subcellularLocation>
</comment>
<protein>
    <submittedName>
        <fullName evidence="9">AzlC family ABC transporter permease</fullName>
    </submittedName>
</protein>
<evidence type="ECO:0000256" key="6">
    <source>
        <dbReference type="ARBA" id="ARBA00022989"/>
    </source>
</evidence>
<dbReference type="GO" id="GO:1903785">
    <property type="term" value="P:L-valine transmembrane transport"/>
    <property type="evidence" value="ECO:0007669"/>
    <property type="project" value="TreeGrafter"/>
</dbReference>
<evidence type="ECO:0000256" key="8">
    <source>
        <dbReference type="SAM" id="Phobius"/>
    </source>
</evidence>
<dbReference type="InterPro" id="IPR011606">
    <property type="entry name" value="Brnchd-chn_aa_trnsp_permease"/>
</dbReference>
<dbReference type="Proteomes" id="UP000326671">
    <property type="component" value="Unassembled WGS sequence"/>
</dbReference>
<comment type="similarity">
    <text evidence="2">Belongs to the AzlC family.</text>
</comment>
<evidence type="ECO:0000313" key="10">
    <source>
        <dbReference type="Proteomes" id="UP000326671"/>
    </source>
</evidence>
<feature type="transmembrane region" description="Helical" evidence="8">
    <location>
        <begin position="201"/>
        <end position="221"/>
    </location>
</feature>
<feature type="transmembrane region" description="Helical" evidence="8">
    <location>
        <begin position="179"/>
        <end position="196"/>
    </location>
</feature>